<reference evidence="2 3" key="1">
    <citation type="submission" date="2017-07" db="EMBL/GenBank/DDBJ databases">
        <title>Leptospira spp. isolated from tropical soils.</title>
        <authorList>
            <person name="Thibeaux R."/>
            <person name="Iraola G."/>
            <person name="Ferres I."/>
            <person name="Bierque E."/>
            <person name="Girault D."/>
            <person name="Soupe-Gilbert M.-E."/>
            <person name="Picardeau M."/>
            <person name="Goarant C."/>
        </authorList>
    </citation>
    <scope>NUCLEOTIDE SEQUENCE [LARGE SCALE GENOMIC DNA]</scope>
    <source>
        <strain evidence="2 3">FH4-C-A1</strain>
    </source>
</reference>
<dbReference type="Proteomes" id="UP000231879">
    <property type="component" value="Unassembled WGS sequence"/>
</dbReference>
<comment type="caution">
    <text evidence="2">The sequence shown here is derived from an EMBL/GenBank/DDBJ whole genome shotgun (WGS) entry which is preliminary data.</text>
</comment>
<gene>
    <name evidence="2" type="ORF">CH367_18385</name>
</gene>
<evidence type="ECO:0000259" key="1">
    <source>
        <dbReference type="PROSITE" id="PS50104"/>
    </source>
</evidence>
<evidence type="ECO:0000313" key="3">
    <source>
        <dbReference type="Proteomes" id="UP000231879"/>
    </source>
</evidence>
<dbReference type="RefSeq" id="WP_100763958.1">
    <property type="nucleotide sequence ID" value="NZ_NPDS01000009.1"/>
</dbReference>
<dbReference type="SUPFAM" id="SSF52200">
    <property type="entry name" value="Toll/Interleukin receptor TIR domain"/>
    <property type="match status" value="1"/>
</dbReference>
<dbReference type="SMART" id="SM00255">
    <property type="entry name" value="TIR"/>
    <property type="match status" value="1"/>
</dbReference>
<organism evidence="2 3">
    <name type="scientific">Leptospira barantonii</name>
    <dbReference type="NCBI Taxonomy" id="2023184"/>
    <lineage>
        <taxon>Bacteria</taxon>
        <taxon>Pseudomonadati</taxon>
        <taxon>Spirochaetota</taxon>
        <taxon>Spirochaetia</taxon>
        <taxon>Leptospirales</taxon>
        <taxon>Leptospiraceae</taxon>
        <taxon>Leptospira</taxon>
    </lineage>
</organism>
<name>A0ABX4NGB8_9LEPT</name>
<protein>
    <submittedName>
        <fullName evidence="2">TIR domain protein</fullName>
    </submittedName>
</protein>
<dbReference type="InterPro" id="IPR035897">
    <property type="entry name" value="Toll_tir_struct_dom_sf"/>
</dbReference>
<proteinExistence type="predicted"/>
<dbReference type="EMBL" id="NPDS01000009">
    <property type="protein sequence ID" value="PJZ55834.1"/>
    <property type="molecule type" value="Genomic_DNA"/>
</dbReference>
<accession>A0ABX4NGB8</accession>
<dbReference type="Pfam" id="PF13676">
    <property type="entry name" value="TIR_2"/>
    <property type="match status" value="1"/>
</dbReference>
<evidence type="ECO:0000313" key="2">
    <source>
        <dbReference type="EMBL" id="PJZ55834.1"/>
    </source>
</evidence>
<dbReference type="InterPro" id="IPR000157">
    <property type="entry name" value="TIR_dom"/>
</dbReference>
<dbReference type="Gene3D" id="3.40.50.10140">
    <property type="entry name" value="Toll/interleukin-1 receptor homology (TIR) domain"/>
    <property type="match status" value="1"/>
</dbReference>
<dbReference type="PROSITE" id="PS50104">
    <property type="entry name" value="TIR"/>
    <property type="match status" value="1"/>
</dbReference>
<feature type="domain" description="TIR" evidence="1">
    <location>
        <begin position="1"/>
        <end position="171"/>
    </location>
</feature>
<keyword evidence="3" id="KW-1185">Reference proteome</keyword>
<sequence>MKAFISYSTVDKYIAGKIQNILDRFGIESFLAHEDIQVSSEWQTVILNELRKSDLFVALLSREYEASPWCEQEAGIAAFREMTLVFLSLDGTVPKGFVGKTQSAKIKEETLSINDLIPGIIRCNFSVGTNMIVDLIGKSRSFRQAEKNFQMILPYMDQMKKSQIKELLKRSANNRQVYDAGLCKNRYIPSLLKDYRYLLSKRTLAILETGDVRNVS</sequence>